<dbReference type="GO" id="GO:0015288">
    <property type="term" value="F:porin activity"/>
    <property type="evidence" value="ECO:0007669"/>
    <property type="project" value="TreeGrafter"/>
</dbReference>
<dbReference type="PANTHER" id="PTHR30026:SF20">
    <property type="entry name" value="OUTER MEMBRANE PROTEIN TOLC"/>
    <property type="match status" value="1"/>
</dbReference>
<dbReference type="InterPro" id="IPR003423">
    <property type="entry name" value="OMP_efflux"/>
</dbReference>
<organism evidence="9 10">
    <name type="scientific">Mucilaginibacter ginsenosidivorax</name>
    <dbReference type="NCBI Taxonomy" id="862126"/>
    <lineage>
        <taxon>Bacteria</taxon>
        <taxon>Pseudomonadati</taxon>
        <taxon>Bacteroidota</taxon>
        <taxon>Sphingobacteriia</taxon>
        <taxon>Sphingobacteriales</taxon>
        <taxon>Sphingobacteriaceae</taxon>
        <taxon>Mucilaginibacter</taxon>
    </lineage>
</organism>
<comment type="similarity">
    <text evidence="2">Belongs to the outer membrane factor (OMF) (TC 1.B.17) family.</text>
</comment>
<dbReference type="AlphaFoldDB" id="A0A5B8W1D8"/>
<dbReference type="GO" id="GO:0015562">
    <property type="term" value="F:efflux transmembrane transporter activity"/>
    <property type="evidence" value="ECO:0007669"/>
    <property type="project" value="InterPro"/>
</dbReference>
<dbReference type="Proteomes" id="UP000321362">
    <property type="component" value="Chromosome"/>
</dbReference>
<dbReference type="KEGG" id="mgk:FSB76_18330"/>
<dbReference type="InterPro" id="IPR051906">
    <property type="entry name" value="TolC-like"/>
</dbReference>
<dbReference type="OrthoDB" id="9811587at2"/>
<comment type="subcellular location">
    <subcellularLocation>
        <location evidence="1">Cell outer membrane</location>
    </subcellularLocation>
</comment>
<accession>A0A5B8W1D8</accession>
<sequence length="482" mass="53996">MKLKFIPSFKATVICAIMFSSLSFRAKAQEVISLQKAVDMALERNLTIKQSQFTEALDDETLKQSKYNQLPNLTAGPQASFNFGRNIDPSTNQFINQRIFALNGTVQTQVTLFQGGQLRNTIIQNRLLLDADKTATAKVRNDLILNVVTTYLQVLTNQDLVKAAQQQIDVSKITLDRAQKNFDVGNQTLADLSQAKATVSTADLNYTNAQNAYEISLLTLKQYMEMAPQTNIVVEKPDISKLTDVQTLYNAEEVLKSAELVNPDLLLAEQREKATQQGIKIAQGNYYPSVVLFGQLGSNYSDARTLLGGITPTGRIDTVGFVNGNRNQPATVPQYAAVYNKYPFFKQLSDNFNQSVGVSLQIPIFNRFSSRTSVRKAKIQYENAKVTTQLARNNLSKIIYQAVLDVKAAEKSYLSYTQTYQANKEAFNIIQQRYNVGLVNSLDYNTSLTNLNKSQFDMINAQYMVVFRAKVIDYYLGKPISL</sequence>
<keyword evidence="3" id="KW-0813">Transport</keyword>
<dbReference type="GO" id="GO:0009279">
    <property type="term" value="C:cell outer membrane"/>
    <property type="evidence" value="ECO:0007669"/>
    <property type="project" value="UniProtKB-SubCell"/>
</dbReference>
<gene>
    <name evidence="9" type="ORF">FSB76_18330</name>
</gene>
<dbReference type="Pfam" id="PF02321">
    <property type="entry name" value="OEP"/>
    <property type="match status" value="2"/>
</dbReference>
<keyword evidence="10" id="KW-1185">Reference proteome</keyword>
<evidence type="ECO:0000256" key="2">
    <source>
        <dbReference type="ARBA" id="ARBA00007613"/>
    </source>
</evidence>
<evidence type="ECO:0000256" key="1">
    <source>
        <dbReference type="ARBA" id="ARBA00004442"/>
    </source>
</evidence>
<dbReference type="SUPFAM" id="SSF56954">
    <property type="entry name" value="Outer membrane efflux proteins (OEP)"/>
    <property type="match status" value="1"/>
</dbReference>
<feature type="signal peptide" evidence="8">
    <location>
        <begin position="1"/>
        <end position="28"/>
    </location>
</feature>
<evidence type="ECO:0000256" key="7">
    <source>
        <dbReference type="ARBA" id="ARBA00023237"/>
    </source>
</evidence>
<evidence type="ECO:0000313" key="9">
    <source>
        <dbReference type="EMBL" id="QEC77800.1"/>
    </source>
</evidence>
<dbReference type="GO" id="GO:1990281">
    <property type="term" value="C:efflux pump complex"/>
    <property type="evidence" value="ECO:0007669"/>
    <property type="project" value="TreeGrafter"/>
</dbReference>
<evidence type="ECO:0000256" key="4">
    <source>
        <dbReference type="ARBA" id="ARBA00022452"/>
    </source>
</evidence>
<keyword evidence="5" id="KW-0812">Transmembrane</keyword>
<keyword evidence="8" id="KW-0732">Signal</keyword>
<reference evidence="9 10" key="1">
    <citation type="journal article" date="2013" name="J. Microbiol.">
        <title>Mucilaginibacter ginsenosidivorax sp. nov., with ginsenoside converting activity isolated from sediment.</title>
        <authorList>
            <person name="Kim J.K."/>
            <person name="Choi T.E."/>
            <person name="Liu Q.M."/>
            <person name="Park H.Y."/>
            <person name="Yi T.H."/>
            <person name="Yoon M.H."/>
            <person name="Kim S.C."/>
            <person name="Im W.T."/>
        </authorList>
    </citation>
    <scope>NUCLEOTIDE SEQUENCE [LARGE SCALE GENOMIC DNA]</scope>
    <source>
        <strain evidence="9 10">KHI28</strain>
    </source>
</reference>
<protein>
    <submittedName>
        <fullName evidence="9">TolC family protein</fullName>
    </submittedName>
</protein>
<proteinExistence type="inferred from homology"/>
<keyword evidence="4" id="KW-1134">Transmembrane beta strand</keyword>
<keyword evidence="6" id="KW-0472">Membrane</keyword>
<keyword evidence="7" id="KW-0998">Cell outer membrane</keyword>
<evidence type="ECO:0000256" key="3">
    <source>
        <dbReference type="ARBA" id="ARBA00022448"/>
    </source>
</evidence>
<evidence type="ECO:0000256" key="8">
    <source>
        <dbReference type="SAM" id="SignalP"/>
    </source>
</evidence>
<dbReference type="RefSeq" id="WP_147055827.1">
    <property type="nucleotide sequence ID" value="NZ_CP042437.1"/>
</dbReference>
<evidence type="ECO:0000313" key="10">
    <source>
        <dbReference type="Proteomes" id="UP000321362"/>
    </source>
</evidence>
<dbReference type="PANTHER" id="PTHR30026">
    <property type="entry name" value="OUTER MEMBRANE PROTEIN TOLC"/>
    <property type="match status" value="1"/>
</dbReference>
<name>A0A5B8W1D8_9SPHI</name>
<dbReference type="Gene3D" id="1.20.1600.10">
    <property type="entry name" value="Outer membrane efflux proteins (OEP)"/>
    <property type="match status" value="1"/>
</dbReference>
<feature type="chain" id="PRO_5022704132" evidence="8">
    <location>
        <begin position="29"/>
        <end position="482"/>
    </location>
</feature>
<evidence type="ECO:0000256" key="5">
    <source>
        <dbReference type="ARBA" id="ARBA00022692"/>
    </source>
</evidence>
<evidence type="ECO:0000256" key="6">
    <source>
        <dbReference type="ARBA" id="ARBA00023136"/>
    </source>
</evidence>
<dbReference type="EMBL" id="CP042437">
    <property type="protein sequence ID" value="QEC77800.1"/>
    <property type="molecule type" value="Genomic_DNA"/>
</dbReference>